<dbReference type="Proteomes" id="UP000035100">
    <property type="component" value="Unassembled WGS sequence"/>
</dbReference>
<evidence type="ECO:0000313" key="2">
    <source>
        <dbReference type="EMBL" id="KIQ71340.1"/>
    </source>
</evidence>
<dbReference type="STRING" id="1123501.Wenmar_00110"/>
<keyword evidence="3" id="KW-1185">Reference proteome</keyword>
<protein>
    <recommendedName>
        <fullName evidence="4">Nuclear transport factor 2 family protein</fullName>
    </recommendedName>
</protein>
<accession>A0A0D0NT11</accession>
<feature type="chain" id="PRO_5002217717" description="Nuclear transport factor 2 family protein" evidence="1">
    <location>
        <begin position="19"/>
        <end position="141"/>
    </location>
</feature>
<sequence>MIRPLALCLALLAAPALAQDPDLDAWTARTAVEDYFAAIDAGGYAAAWAMWDDGGAASGQTAAAFAEGFDETGAVAVFTGPLLSMEGAAGSIYANVPVRIEAELKDGTAQHFAGTFVMRRANGVPGADPGWRISAADVAPE</sequence>
<organism evidence="2 3">
    <name type="scientific">Wenxinia marina DSM 24838</name>
    <dbReference type="NCBI Taxonomy" id="1123501"/>
    <lineage>
        <taxon>Bacteria</taxon>
        <taxon>Pseudomonadati</taxon>
        <taxon>Pseudomonadota</taxon>
        <taxon>Alphaproteobacteria</taxon>
        <taxon>Rhodobacterales</taxon>
        <taxon>Roseobacteraceae</taxon>
        <taxon>Wenxinia</taxon>
    </lineage>
</organism>
<dbReference type="AlphaFoldDB" id="A0A0D0NT11"/>
<proteinExistence type="predicted"/>
<dbReference type="OrthoDB" id="7863791at2"/>
<evidence type="ECO:0000313" key="3">
    <source>
        <dbReference type="Proteomes" id="UP000035100"/>
    </source>
</evidence>
<dbReference type="RefSeq" id="WP_018301998.1">
    <property type="nucleotide sequence ID" value="NZ_KB902280.1"/>
</dbReference>
<reference evidence="2 3" key="1">
    <citation type="submission" date="2013-01" db="EMBL/GenBank/DDBJ databases">
        <authorList>
            <person name="Fiebig A."/>
            <person name="Goeker M."/>
            <person name="Klenk H.-P.P."/>
        </authorList>
    </citation>
    <scope>NUCLEOTIDE SEQUENCE [LARGE SCALE GENOMIC DNA]</scope>
    <source>
        <strain evidence="2 3">DSM 24838</strain>
    </source>
</reference>
<evidence type="ECO:0008006" key="4">
    <source>
        <dbReference type="Google" id="ProtNLM"/>
    </source>
</evidence>
<feature type="signal peptide" evidence="1">
    <location>
        <begin position="1"/>
        <end position="18"/>
    </location>
</feature>
<name>A0A0D0NT11_9RHOB</name>
<evidence type="ECO:0000256" key="1">
    <source>
        <dbReference type="SAM" id="SignalP"/>
    </source>
</evidence>
<dbReference type="EMBL" id="AONG01000002">
    <property type="protein sequence ID" value="KIQ71340.1"/>
    <property type="molecule type" value="Genomic_DNA"/>
</dbReference>
<comment type="caution">
    <text evidence="2">The sequence shown here is derived from an EMBL/GenBank/DDBJ whole genome shotgun (WGS) entry which is preliminary data.</text>
</comment>
<keyword evidence="1" id="KW-0732">Signal</keyword>
<gene>
    <name evidence="2" type="ORF">Wenmar_00110</name>
</gene>